<sequence>MEFKPKRNRNKKLVSECGMVKNETTSAMQKDMMTGTQTVDITCHRQKQDSGVKNTERARAGVAILINKEEDSRISNWKYISQRLIKLDMRALEGDKLSIIVAYGPTESDKKEEKDHFWKELQNELDGAEPKKLYYWAILTVGLEQVVKKSTQSENMVKRRRIIMDREL</sequence>
<dbReference type="Proteomes" id="UP001458880">
    <property type="component" value="Unassembled WGS sequence"/>
</dbReference>
<reference evidence="1 2" key="1">
    <citation type="journal article" date="2024" name="BMC Genomics">
        <title>De novo assembly and annotation of Popillia japonica's genome with initial clues to its potential as an invasive pest.</title>
        <authorList>
            <person name="Cucini C."/>
            <person name="Boschi S."/>
            <person name="Funari R."/>
            <person name="Cardaioli E."/>
            <person name="Iannotti N."/>
            <person name="Marturano G."/>
            <person name="Paoli F."/>
            <person name="Bruttini M."/>
            <person name="Carapelli A."/>
            <person name="Frati F."/>
            <person name="Nardi F."/>
        </authorList>
    </citation>
    <scope>NUCLEOTIDE SEQUENCE [LARGE SCALE GENOMIC DNA]</scope>
    <source>
        <strain evidence="1">DMR45628</strain>
    </source>
</reference>
<accession>A0AAW1IDG7</accession>
<evidence type="ECO:0000313" key="2">
    <source>
        <dbReference type="Proteomes" id="UP001458880"/>
    </source>
</evidence>
<comment type="caution">
    <text evidence="1">The sequence shown here is derived from an EMBL/GenBank/DDBJ whole genome shotgun (WGS) entry which is preliminary data.</text>
</comment>
<evidence type="ECO:0000313" key="1">
    <source>
        <dbReference type="EMBL" id="KAK9687424.1"/>
    </source>
</evidence>
<name>A0AAW1IDG7_POPJA</name>
<dbReference type="EMBL" id="JASPKY010000644">
    <property type="protein sequence ID" value="KAK9687424.1"/>
    <property type="molecule type" value="Genomic_DNA"/>
</dbReference>
<gene>
    <name evidence="1" type="ORF">QE152_g36286</name>
</gene>
<dbReference type="Gene3D" id="3.60.10.10">
    <property type="entry name" value="Endonuclease/exonuclease/phosphatase"/>
    <property type="match status" value="1"/>
</dbReference>
<dbReference type="InterPro" id="IPR036691">
    <property type="entry name" value="Endo/exonu/phosph_ase_sf"/>
</dbReference>
<keyword evidence="2" id="KW-1185">Reference proteome</keyword>
<proteinExistence type="predicted"/>
<organism evidence="1 2">
    <name type="scientific">Popillia japonica</name>
    <name type="common">Japanese beetle</name>
    <dbReference type="NCBI Taxonomy" id="7064"/>
    <lineage>
        <taxon>Eukaryota</taxon>
        <taxon>Metazoa</taxon>
        <taxon>Ecdysozoa</taxon>
        <taxon>Arthropoda</taxon>
        <taxon>Hexapoda</taxon>
        <taxon>Insecta</taxon>
        <taxon>Pterygota</taxon>
        <taxon>Neoptera</taxon>
        <taxon>Endopterygota</taxon>
        <taxon>Coleoptera</taxon>
        <taxon>Polyphaga</taxon>
        <taxon>Scarabaeiformia</taxon>
        <taxon>Scarabaeidae</taxon>
        <taxon>Rutelinae</taxon>
        <taxon>Popillia</taxon>
    </lineage>
</organism>
<protein>
    <submittedName>
        <fullName evidence="1">Uncharacterized protein</fullName>
    </submittedName>
</protein>
<dbReference type="AlphaFoldDB" id="A0AAW1IDG7"/>